<gene>
    <name evidence="2" type="ORF">GCM10023188_41550</name>
</gene>
<keyword evidence="1" id="KW-1133">Transmembrane helix</keyword>
<comment type="caution">
    <text evidence="2">The sequence shown here is derived from an EMBL/GenBank/DDBJ whole genome shotgun (WGS) entry which is preliminary data.</text>
</comment>
<protein>
    <submittedName>
        <fullName evidence="2">Uncharacterized protein</fullName>
    </submittedName>
</protein>
<keyword evidence="3" id="KW-1185">Reference proteome</keyword>
<proteinExistence type="predicted"/>
<feature type="transmembrane region" description="Helical" evidence="1">
    <location>
        <begin position="63"/>
        <end position="79"/>
    </location>
</feature>
<reference evidence="3" key="1">
    <citation type="journal article" date="2019" name="Int. J. Syst. Evol. Microbiol.">
        <title>The Global Catalogue of Microorganisms (GCM) 10K type strain sequencing project: providing services to taxonomists for standard genome sequencing and annotation.</title>
        <authorList>
            <consortium name="The Broad Institute Genomics Platform"/>
            <consortium name="The Broad Institute Genome Sequencing Center for Infectious Disease"/>
            <person name="Wu L."/>
            <person name="Ma J."/>
        </authorList>
    </citation>
    <scope>NUCLEOTIDE SEQUENCE [LARGE SCALE GENOMIC DNA]</scope>
    <source>
        <strain evidence="3">JCM 17926</strain>
    </source>
</reference>
<feature type="transmembrane region" description="Helical" evidence="1">
    <location>
        <begin position="27"/>
        <end position="51"/>
    </location>
</feature>
<accession>A0ABP8M2U4</accession>
<feature type="transmembrane region" description="Helical" evidence="1">
    <location>
        <begin position="85"/>
        <end position="103"/>
    </location>
</feature>
<organism evidence="2 3">
    <name type="scientific">Pontibacter saemangeumensis</name>
    <dbReference type="NCBI Taxonomy" id="1084525"/>
    <lineage>
        <taxon>Bacteria</taxon>
        <taxon>Pseudomonadati</taxon>
        <taxon>Bacteroidota</taxon>
        <taxon>Cytophagia</taxon>
        <taxon>Cytophagales</taxon>
        <taxon>Hymenobacteraceae</taxon>
        <taxon>Pontibacter</taxon>
    </lineage>
</organism>
<feature type="transmembrane region" description="Helical" evidence="1">
    <location>
        <begin position="124"/>
        <end position="149"/>
    </location>
</feature>
<dbReference type="Proteomes" id="UP001500552">
    <property type="component" value="Unassembled WGS sequence"/>
</dbReference>
<evidence type="ECO:0000313" key="3">
    <source>
        <dbReference type="Proteomes" id="UP001500552"/>
    </source>
</evidence>
<evidence type="ECO:0000313" key="2">
    <source>
        <dbReference type="EMBL" id="GAA4442161.1"/>
    </source>
</evidence>
<dbReference type="RefSeq" id="WP_345161956.1">
    <property type="nucleotide sequence ID" value="NZ_BAABHC010000029.1"/>
</dbReference>
<evidence type="ECO:0000256" key="1">
    <source>
        <dbReference type="SAM" id="Phobius"/>
    </source>
</evidence>
<sequence length="262" mass="29240">METLFTPGPPAEPLPERPHQKLYTEQAIAIATFLGGPLGGSYLLSLNYMLLGDEEAGQRTIKWGLTGTVLLLLVFFLLPEAIGEAVPNMVYNLAFTGLFYYMAKRLQGAYLAEHRQLHGRFMTRWRAVGVGLVSMVAAVLVAVSITAFLPAEEENKLKFGSAGHAIYFDGETVTADEARKVANLLADIDLLGEYQRREVLVEQSKWAYKVLLPASEEDFTNSSILGYYRLVQADLDSSGFEKRVQLMMFYMEGEARKIKIIE</sequence>
<dbReference type="EMBL" id="BAABHC010000029">
    <property type="protein sequence ID" value="GAA4442161.1"/>
    <property type="molecule type" value="Genomic_DNA"/>
</dbReference>
<keyword evidence="1" id="KW-0472">Membrane</keyword>
<keyword evidence="1" id="KW-0812">Transmembrane</keyword>
<name>A0ABP8M2U4_9BACT</name>